<name>A0A4D6KRU0_VIGUN</name>
<keyword evidence="2" id="KW-1185">Reference proteome</keyword>
<dbReference type="Proteomes" id="UP000501690">
    <property type="component" value="Linkage Group LG1"/>
</dbReference>
<evidence type="ECO:0000313" key="2">
    <source>
        <dbReference type="Proteomes" id="UP000501690"/>
    </source>
</evidence>
<organism evidence="1 2">
    <name type="scientific">Vigna unguiculata</name>
    <name type="common">Cowpea</name>
    <dbReference type="NCBI Taxonomy" id="3917"/>
    <lineage>
        <taxon>Eukaryota</taxon>
        <taxon>Viridiplantae</taxon>
        <taxon>Streptophyta</taxon>
        <taxon>Embryophyta</taxon>
        <taxon>Tracheophyta</taxon>
        <taxon>Spermatophyta</taxon>
        <taxon>Magnoliopsida</taxon>
        <taxon>eudicotyledons</taxon>
        <taxon>Gunneridae</taxon>
        <taxon>Pentapetalae</taxon>
        <taxon>rosids</taxon>
        <taxon>fabids</taxon>
        <taxon>Fabales</taxon>
        <taxon>Fabaceae</taxon>
        <taxon>Papilionoideae</taxon>
        <taxon>50 kb inversion clade</taxon>
        <taxon>NPAAA clade</taxon>
        <taxon>indigoferoid/millettioid clade</taxon>
        <taxon>Phaseoleae</taxon>
        <taxon>Vigna</taxon>
    </lineage>
</organism>
<accession>A0A4D6KRU0</accession>
<dbReference type="EMBL" id="CP039345">
    <property type="protein sequence ID" value="QCD79255.1"/>
    <property type="molecule type" value="Genomic_DNA"/>
</dbReference>
<proteinExistence type="predicted"/>
<gene>
    <name evidence="1" type="ORF">DEO72_LG1g2894</name>
</gene>
<protein>
    <submittedName>
        <fullName evidence="1">Uncharacterized protein</fullName>
    </submittedName>
</protein>
<evidence type="ECO:0000313" key="1">
    <source>
        <dbReference type="EMBL" id="QCD79255.1"/>
    </source>
</evidence>
<sequence length="239" mass="26855">MLVPTPALFLTSTTCNIIFSCVKHYTIIAKHKHIGPQLVETRERISCYRPRSATPGGVPNTNHNLYSQHKINTSLAITCECSIKWRPSVQATTHTLTTVSLTVLSHNSRDTILSHNSMNALVSPSLRYHPKPYKPRTSITHNAIAPALSPSVALEPPSESQLHTAWRNPYTTRCFTPLMPLSLQVSPGKSTLTARRHASQWGSGIVVIAWQFQYHHQSLHQYNEFTSYFPLQPYVSNFV</sequence>
<dbReference type="AlphaFoldDB" id="A0A4D6KRU0"/>
<reference evidence="1 2" key="1">
    <citation type="submission" date="2019-04" db="EMBL/GenBank/DDBJ databases">
        <title>An improved genome assembly and genetic linkage map for asparagus bean, Vigna unguiculata ssp. sesquipedialis.</title>
        <authorList>
            <person name="Xia Q."/>
            <person name="Zhang R."/>
            <person name="Dong Y."/>
        </authorList>
    </citation>
    <scope>NUCLEOTIDE SEQUENCE [LARGE SCALE GENOMIC DNA]</scope>
    <source>
        <tissue evidence="1">Leaf</tissue>
    </source>
</reference>